<name>A0A259U2J1_9BACT</name>
<dbReference type="InParanoid" id="A0A259U2J1"/>
<dbReference type="PANTHER" id="PTHR42663:SF6">
    <property type="entry name" value="HYDROLASE C777.06C-RELATED"/>
    <property type="match status" value="1"/>
</dbReference>
<dbReference type="PANTHER" id="PTHR42663">
    <property type="entry name" value="HYDROLASE C777.06C-RELATED-RELATED"/>
    <property type="match status" value="1"/>
</dbReference>
<dbReference type="PROSITE" id="PS51257">
    <property type="entry name" value="PROKAR_LIPOPROTEIN"/>
    <property type="match status" value="1"/>
</dbReference>
<dbReference type="Gene3D" id="3.60.15.10">
    <property type="entry name" value="Ribonuclease Z/Hydroxyacylglutathione hydrolase-like"/>
    <property type="match status" value="1"/>
</dbReference>
<dbReference type="AlphaFoldDB" id="A0A259U2J1"/>
<reference evidence="2 3" key="1">
    <citation type="submission" date="2016-11" db="EMBL/GenBank/DDBJ databases">
        <title>Study of marine rhodopsin-containing bacteria.</title>
        <authorList>
            <person name="Yoshizawa S."/>
            <person name="Kumagai Y."/>
            <person name="Kogure K."/>
        </authorList>
    </citation>
    <scope>NUCLEOTIDE SEQUENCE [LARGE SCALE GENOMIC DNA]</scope>
    <source>
        <strain evidence="2 3">SG-29</strain>
    </source>
</reference>
<dbReference type="Proteomes" id="UP000216446">
    <property type="component" value="Unassembled WGS sequence"/>
</dbReference>
<gene>
    <name evidence="2" type="ORF">BSZ36_14335</name>
</gene>
<dbReference type="CDD" id="cd16279">
    <property type="entry name" value="metallo-hydrolase-like_MBL-fold"/>
    <property type="match status" value="1"/>
</dbReference>
<proteinExistence type="predicted"/>
<dbReference type="RefSeq" id="WP_094550109.1">
    <property type="nucleotide sequence ID" value="NZ_MQWB01000001.1"/>
</dbReference>
<dbReference type="EMBL" id="MQWB01000001">
    <property type="protein sequence ID" value="OZC04058.1"/>
    <property type="molecule type" value="Genomic_DNA"/>
</dbReference>
<protein>
    <submittedName>
        <fullName evidence="2">MBL fold metallo-hydrolase</fullName>
    </submittedName>
</protein>
<dbReference type="GO" id="GO:0016787">
    <property type="term" value="F:hydrolase activity"/>
    <property type="evidence" value="ECO:0007669"/>
    <property type="project" value="UniProtKB-KW"/>
</dbReference>
<dbReference type="Pfam" id="PF12706">
    <property type="entry name" value="Lactamase_B_2"/>
    <property type="match status" value="1"/>
</dbReference>
<organism evidence="2 3">
    <name type="scientific">Rubricoccus marinus</name>
    <dbReference type="NCBI Taxonomy" id="716817"/>
    <lineage>
        <taxon>Bacteria</taxon>
        <taxon>Pseudomonadati</taxon>
        <taxon>Rhodothermota</taxon>
        <taxon>Rhodothermia</taxon>
        <taxon>Rhodothermales</taxon>
        <taxon>Rubricoccaceae</taxon>
        <taxon>Rubricoccus</taxon>
    </lineage>
</organism>
<dbReference type="FunCoup" id="A0A259U2J1">
    <property type="interactions" value="9"/>
</dbReference>
<sequence length="266" mass="28591">MRVDATLLGTGTSVGVPIIGCSCAVCTSDDPRDTRLRTSAHVVAHTSAGPVHLQIDAGPDFRQQAFAGGVSTVDAVLVTHEHFDHVVGLDDLRPFFFRDRTPIPVLTLPRTAAALEQMFSYIFRDGTYPGVSRLELQPVEDAFTVASRSAPEATVEVIPVPVFHGDLPILGWRIGPLAYLTDVSRIPDESLELLEGVDVLVLDGLRPTPHPTHLSFEEAAGIAAQIGARQTWLVHMTHDVLHAEADAMLPEGVRLGYDGLQITAGA</sequence>
<dbReference type="InterPro" id="IPR001279">
    <property type="entry name" value="Metallo-B-lactamas"/>
</dbReference>
<dbReference type="OrthoDB" id="9781189at2"/>
<dbReference type="InterPro" id="IPR036866">
    <property type="entry name" value="RibonucZ/Hydroxyglut_hydro"/>
</dbReference>
<feature type="domain" description="Metallo-beta-lactamase" evidence="1">
    <location>
        <begin position="55"/>
        <end position="236"/>
    </location>
</feature>
<evidence type="ECO:0000313" key="2">
    <source>
        <dbReference type="EMBL" id="OZC04058.1"/>
    </source>
</evidence>
<evidence type="ECO:0000259" key="1">
    <source>
        <dbReference type="Pfam" id="PF12706"/>
    </source>
</evidence>
<evidence type="ECO:0000313" key="3">
    <source>
        <dbReference type="Proteomes" id="UP000216446"/>
    </source>
</evidence>
<dbReference type="SUPFAM" id="SSF56281">
    <property type="entry name" value="Metallo-hydrolase/oxidoreductase"/>
    <property type="match status" value="1"/>
</dbReference>
<keyword evidence="3" id="KW-1185">Reference proteome</keyword>
<comment type="caution">
    <text evidence="2">The sequence shown here is derived from an EMBL/GenBank/DDBJ whole genome shotgun (WGS) entry which is preliminary data.</text>
</comment>
<keyword evidence="2" id="KW-0378">Hydrolase</keyword>
<accession>A0A259U2J1</accession>